<evidence type="ECO:0000313" key="8">
    <source>
        <dbReference type="Proteomes" id="UP000016933"/>
    </source>
</evidence>
<name>N1PJ73_DOTSN</name>
<feature type="transmembrane region" description="Helical" evidence="6">
    <location>
        <begin position="311"/>
        <end position="334"/>
    </location>
</feature>
<protein>
    <recommendedName>
        <fullName evidence="9">MATE efflux family protein</fullName>
    </recommendedName>
</protein>
<proteinExistence type="inferred from homology"/>
<dbReference type="eggNOG" id="KOG1347">
    <property type="taxonomic scope" value="Eukaryota"/>
</dbReference>
<dbReference type="PANTHER" id="PTHR11206">
    <property type="entry name" value="MULTIDRUG RESISTANCE PROTEIN"/>
    <property type="match status" value="1"/>
</dbReference>
<dbReference type="Proteomes" id="UP000016933">
    <property type="component" value="Unassembled WGS sequence"/>
</dbReference>
<dbReference type="EMBL" id="KB446541">
    <property type="protein sequence ID" value="EME42628.1"/>
    <property type="molecule type" value="Genomic_DNA"/>
</dbReference>
<feature type="transmembrane region" description="Helical" evidence="6">
    <location>
        <begin position="136"/>
        <end position="156"/>
    </location>
</feature>
<dbReference type="OrthoDB" id="2126698at2759"/>
<dbReference type="CDD" id="cd13132">
    <property type="entry name" value="MATE_eukaryotic"/>
    <property type="match status" value="1"/>
</dbReference>
<comment type="similarity">
    <text evidence="2">Belongs to the multi antimicrobial extrusion (MATE) (TC 2.A.66.1) family.</text>
</comment>
<evidence type="ECO:0008006" key="9">
    <source>
        <dbReference type="Google" id="ProtNLM"/>
    </source>
</evidence>
<evidence type="ECO:0000313" key="7">
    <source>
        <dbReference type="EMBL" id="EME42628.1"/>
    </source>
</evidence>
<accession>N1PJ73</accession>
<organism evidence="7 8">
    <name type="scientific">Dothistroma septosporum (strain NZE10 / CBS 128990)</name>
    <name type="common">Red band needle blight fungus</name>
    <name type="synonym">Mycosphaerella pini</name>
    <dbReference type="NCBI Taxonomy" id="675120"/>
    <lineage>
        <taxon>Eukaryota</taxon>
        <taxon>Fungi</taxon>
        <taxon>Dikarya</taxon>
        <taxon>Ascomycota</taxon>
        <taxon>Pezizomycotina</taxon>
        <taxon>Dothideomycetes</taxon>
        <taxon>Dothideomycetidae</taxon>
        <taxon>Mycosphaerellales</taxon>
        <taxon>Mycosphaerellaceae</taxon>
        <taxon>Dothistroma</taxon>
    </lineage>
</organism>
<feature type="transmembrane region" description="Helical" evidence="6">
    <location>
        <begin position="233"/>
        <end position="259"/>
    </location>
</feature>
<evidence type="ECO:0000256" key="3">
    <source>
        <dbReference type="ARBA" id="ARBA00022692"/>
    </source>
</evidence>
<dbReference type="HOGENOM" id="CLU_012893_1_2_1"/>
<gene>
    <name evidence="7" type="ORF">DOTSEDRAFT_81447</name>
</gene>
<evidence type="ECO:0000256" key="4">
    <source>
        <dbReference type="ARBA" id="ARBA00022989"/>
    </source>
</evidence>
<evidence type="ECO:0000256" key="1">
    <source>
        <dbReference type="ARBA" id="ARBA00004141"/>
    </source>
</evidence>
<keyword evidence="8" id="KW-1185">Reference proteome</keyword>
<dbReference type="GO" id="GO:1990961">
    <property type="term" value="P:xenobiotic detoxification by transmembrane export across the plasma membrane"/>
    <property type="evidence" value="ECO:0007669"/>
    <property type="project" value="InterPro"/>
</dbReference>
<dbReference type="STRING" id="675120.N1PJ73"/>
<dbReference type="InterPro" id="IPR045069">
    <property type="entry name" value="MATE_euk"/>
</dbReference>
<dbReference type="Pfam" id="PF01554">
    <property type="entry name" value="MatE"/>
    <property type="match status" value="2"/>
</dbReference>
<dbReference type="NCBIfam" id="TIGR00797">
    <property type="entry name" value="matE"/>
    <property type="match status" value="1"/>
</dbReference>
<dbReference type="GO" id="GO:0015297">
    <property type="term" value="F:antiporter activity"/>
    <property type="evidence" value="ECO:0007669"/>
    <property type="project" value="InterPro"/>
</dbReference>
<dbReference type="InterPro" id="IPR002528">
    <property type="entry name" value="MATE_fam"/>
</dbReference>
<keyword evidence="5 6" id="KW-0472">Membrane</keyword>
<evidence type="ECO:0000256" key="5">
    <source>
        <dbReference type="ARBA" id="ARBA00023136"/>
    </source>
</evidence>
<reference evidence="7 8" key="2">
    <citation type="journal article" date="2012" name="PLoS Pathog.">
        <title>Diverse lifestyles and strategies of plant pathogenesis encoded in the genomes of eighteen Dothideomycetes fungi.</title>
        <authorList>
            <person name="Ohm R.A."/>
            <person name="Feau N."/>
            <person name="Henrissat B."/>
            <person name="Schoch C.L."/>
            <person name="Horwitz B.A."/>
            <person name="Barry K.W."/>
            <person name="Condon B.J."/>
            <person name="Copeland A.C."/>
            <person name="Dhillon B."/>
            <person name="Glaser F."/>
            <person name="Hesse C.N."/>
            <person name="Kosti I."/>
            <person name="LaButti K."/>
            <person name="Lindquist E.A."/>
            <person name="Lucas S."/>
            <person name="Salamov A.A."/>
            <person name="Bradshaw R.E."/>
            <person name="Ciuffetti L."/>
            <person name="Hamelin R.C."/>
            <person name="Kema G.H.J."/>
            <person name="Lawrence C."/>
            <person name="Scott J.A."/>
            <person name="Spatafora J.W."/>
            <person name="Turgeon B.G."/>
            <person name="de Wit P.J.G.M."/>
            <person name="Zhong S."/>
            <person name="Goodwin S.B."/>
            <person name="Grigoriev I.V."/>
        </authorList>
    </citation>
    <scope>NUCLEOTIDE SEQUENCE [LARGE SCALE GENOMIC DNA]</scope>
    <source>
        <strain evidence="8">NZE10 / CBS 128990</strain>
    </source>
</reference>
<feature type="transmembrane region" description="Helical" evidence="6">
    <location>
        <begin position="364"/>
        <end position="386"/>
    </location>
</feature>
<feature type="transmembrane region" description="Helical" evidence="6">
    <location>
        <begin position="280"/>
        <end position="299"/>
    </location>
</feature>
<feature type="transmembrane region" description="Helical" evidence="6">
    <location>
        <begin position="463"/>
        <end position="484"/>
    </location>
</feature>
<keyword evidence="3 6" id="KW-0812">Transmembrane</keyword>
<reference evidence="8" key="1">
    <citation type="journal article" date="2012" name="PLoS Genet.">
        <title>The genomes of the fungal plant pathogens Cladosporium fulvum and Dothistroma septosporum reveal adaptation to different hosts and lifestyles but also signatures of common ancestry.</title>
        <authorList>
            <person name="de Wit P.J.G.M."/>
            <person name="van der Burgt A."/>
            <person name="Oekmen B."/>
            <person name="Stergiopoulos I."/>
            <person name="Abd-Elsalam K.A."/>
            <person name="Aerts A.L."/>
            <person name="Bahkali A.H."/>
            <person name="Beenen H.G."/>
            <person name="Chettri P."/>
            <person name="Cox M.P."/>
            <person name="Datema E."/>
            <person name="de Vries R.P."/>
            <person name="Dhillon B."/>
            <person name="Ganley A.R."/>
            <person name="Griffiths S.A."/>
            <person name="Guo Y."/>
            <person name="Hamelin R.C."/>
            <person name="Henrissat B."/>
            <person name="Kabir M.S."/>
            <person name="Jashni M.K."/>
            <person name="Kema G."/>
            <person name="Klaubauf S."/>
            <person name="Lapidus A."/>
            <person name="Levasseur A."/>
            <person name="Lindquist E."/>
            <person name="Mehrabi R."/>
            <person name="Ohm R.A."/>
            <person name="Owen T.J."/>
            <person name="Salamov A."/>
            <person name="Schwelm A."/>
            <person name="Schijlen E."/>
            <person name="Sun H."/>
            <person name="van den Burg H.A."/>
            <person name="van Ham R.C.H.J."/>
            <person name="Zhang S."/>
            <person name="Goodwin S.B."/>
            <person name="Grigoriev I.V."/>
            <person name="Collemare J."/>
            <person name="Bradshaw R.E."/>
        </authorList>
    </citation>
    <scope>NUCLEOTIDE SEQUENCE [LARGE SCALE GENOMIC DNA]</scope>
    <source>
        <strain evidence="8">NZE10 / CBS 128990</strain>
    </source>
</reference>
<evidence type="ECO:0000256" key="2">
    <source>
        <dbReference type="ARBA" id="ARBA00010199"/>
    </source>
</evidence>
<keyword evidence="4 6" id="KW-1133">Transmembrane helix</keyword>
<sequence>MSLATNPELAVERATERDPLLGTARGDGDNASSTQTGSEIDLSNIKAITFRAEIVILLRYSGPLALTYLLQYIHQLVVILVASRLSTDELAGVSLGITTSNILGYAVFEGMATALDTLCSQAYGAGRLTDVGMHTVRFTIFIHMVAIPIALLWLFAEDILVLVKVPSKPLIESAGSFLRYSLVGIPGYASFEAGKRFMQAQGNFSAGFYVLLACLPINIALTWALVVPAGMRVAGAALATSLTNCLRPLLLIAYATLVNRSTLKCWPSNKEIRESWNHQWKAMVWLAIPGALMTLSEWLQFEILTFCTSYLGTAALAAQTFLSTTAVLVWHIPFSASIASSTRIGQLIGAGFTSSITKLMRWHALVFGLMGVLCCGLTVGIMASVQRFLIHDDNVSEIIRITLPFVAIFVVFDATQNWPHGVVRGFGWQSIGAWVTFILGYLYATPLAIYLELGPPHLGIRGLWIGLGSGLVAVTIVETLVILWKLKRTDNLRIGESPAEDDE</sequence>
<comment type="subcellular location">
    <subcellularLocation>
        <location evidence="1">Membrane</location>
        <topology evidence="1">Multi-pass membrane protein</topology>
    </subcellularLocation>
</comment>
<dbReference type="GO" id="GO:0016020">
    <property type="term" value="C:membrane"/>
    <property type="evidence" value="ECO:0007669"/>
    <property type="project" value="UniProtKB-SubCell"/>
</dbReference>
<feature type="transmembrane region" description="Helical" evidence="6">
    <location>
        <begin position="398"/>
        <end position="419"/>
    </location>
</feature>
<dbReference type="OMA" id="AHLYVMA"/>
<feature type="transmembrane region" description="Helical" evidence="6">
    <location>
        <begin position="206"/>
        <end position="227"/>
    </location>
</feature>
<dbReference type="GO" id="GO:0042910">
    <property type="term" value="F:xenobiotic transmembrane transporter activity"/>
    <property type="evidence" value="ECO:0007669"/>
    <property type="project" value="InterPro"/>
</dbReference>
<dbReference type="AlphaFoldDB" id="N1PJ73"/>
<evidence type="ECO:0000256" key="6">
    <source>
        <dbReference type="SAM" id="Phobius"/>
    </source>
</evidence>
<feature type="transmembrane region" description="Helical" evidence="6">
    <location>
        <begin position="431"/>
        <end position="451"/>
    </location>
</feature>